<accession>A0ABS9ZWG9</accession>
<comment type="caution">
    <text evidence="3">The sequence shown here is derived from an EMBL/GenBank/DDBJ whole genome shotgun (WGS) entry which is preliminary data.</text>
</comment>
<dbReference type="Proteomes" id="UP001165460">
    <property type="component" value="Unassembled WGS sequence"/>
</dbReference>
<dbReference type="InterPro" id="IPR012373">
    <property type="entry name" value="Ferrdict_sens_TM"/>
</dbReference>
<dbReference type="Pfam" id="PF16344">
    <property type="entry name" value="FecR_C"/>
    <property type="match status" value="1"/>
</dbReference>
<dbReference type="Gene3D" id="2.60.120.1440">
    <property type="match status" value="1"/>
</dbReference>
<sequence length="394" mass="44477">MSTFFDSEEELRKIINKYIKGKATKDEIRFIESYYSFLDAQEDAEKALGAEEFAQLEHKGLSAIQDRIKLAHKPNRNLNWKKYTAAVVLLMGITAAGFYYLNTQKQSQVNSLVVHKGKLDVLPGEDAALLTLSTGETIALNENNREKLLKDSRLSISANAEGQLVYQVNAANSGSQNPHSFNTIETRKGNQFQLILADGTKVWLNALSSLRFPEVFNGKTREVELQGEGYFEVEKDKAHPFIVKTSSLISGNKQEVEVLGTHFNINSYDSAIRTTLAEGSVRVSNGNVSKILAPSYQSILTHNQIQVYPVNVEDEIDWKNGLFRFNNASLQSILLQLERWYNIDADMKNVPNKRYNGVISRKANLSEVLNMLSLTGNIEFELTQDRKLYINQTR</sequence>
<dbReference type="RefSeq" id="WP_243361296.1">
    <property type="nucleotide sequence ID" value="NZ_JALGBH010000002.1"/>
</dbReference>
<evidence type="ECO:0000259" key="1">
    <source>
        <dbReference type="Pfam" id="PF04773"/>
    </source>
</evidence>
<dbReference type="Gene3D" id="3.55.50.30">
    <property type="match status" value="1"/>
</dbReference>
<dbReference type="PANTHER" id="PTHR30273:SF2">
    <property type="entry name" value="PROTEIN FECR"/>
    <property type="match status" value="1"/>
</dbReference>
<reference evidence="3" key="1">
    <citation type="submission" date="2022-03" db="EMBL/GenBank/DDBJ databases">
        <authorList>
            <person name="Woo C.Y."/>
        </authorList>
    </citation>
    <scope>NUCLEOTIDE SEQUENCE</scope>
    <source>
        <strain evidence="3">CYS-01</strain>
    </source>
</reference>
<dbReference type="PANTHER" id="PTHR30273">
    <property type="entry name" value="PERIPLASMIC SIGNAL SENSOR AND SIGMA FACTOR ACTIVATOR FECR-RELATED"/>
    <property type="match status" value="1"/>
</dbReference>
<dbReference type="EMBL" id="JALGBH010000002">
    <property type="protein sequence ID" value="MCJ0742642.1"/>
    <property type="molecule type" value="Genomic_DNA"/>
</dbReference>
<organism evidence="3 4">
    <name type="scientific">Pedobacter montanisoli</name>
    <dbReference type="NCBI Taxonomy" id="2923277"/>
    <lineage>
        <taxon>Bacteria</taxon>
        <taxon>Pseudomonadati</taxon>
        <taxon>Bacteroidota</taxon>
        <taxon>Sphingobacteriia</taxon>
        <taxon>Sphingobacteriales</taxon>
        <taxon>Sphingobacteriaceae</taxon>
        <taxon>Pedobacter</taxon>
    </lineage>
</organism>
<evidence type="ECO:0000313" key="4">
    <source>
        <dbReference type="Proteomes" id="UP001165460"/>
    </source>
</evidence>
<evidence type="ECO:0000259" key="2">
    <source>
        <dbReference type="Pfam" id="PF16344"/>
    </source>
</evidence>
<feature type="domain" description="FecR protein" evidence="1">
    <location>
        <begin position="183"/>
        <end position="282"/>
    </location>
</feature>
<gene>
    <name evidence="3" type="ORF">MMF97_07965</name>
</gene>
<keyword evidence="4" id="KW-1185">Reference proteome</keyword>
<name>A0ABS9ZWG9_9SPHI</name>
<dbReference type="InterPro" id="IPR006860">
    <property type="entry name" value="FecR"/>
</dbReference>
<proteinExistence type="predicted"/>
<protein>
    <submittedName>
        <fullName evidence="3">FecR family protein</fullName>
    </submittedName>
</protein>
<dbReference type="Pfam" id="PF04773">
    <property type="entry name" value="FecR"/>
    <property type="match status" value="1"/>
</dbReference>
<feature type="domain" description="Protein FecR C-terminal" evidence="2">
    <location>
        <begin position="323"/>
        <end position="390"/>
    </location>
</feature>
<evidence type="ECO:0000313" key="3">
    <source>
        <dbReference type="EMBL" id="MCJ0742642.1"/>
    </source>
</evidence>
<dbReference type="InterPro" id="IPR032508">
    <property type="entry name" value="FecR_C"/>
</dbReference>